<keyword evidence="8" id="KW-1185">Reference proteome</keyword>
<organism evidence="7 8">
    <name type="scientific">Podarcis lilfordi</name>
    <name type="common">Lilford's wall lizard</name>
    <dbReference type="NCBI Taxonomy" id="74358"/>
    <lineage>
        <taxon>Eukaryota</taxon>
        <taxon>Metazoa</taxon>
        <taxon>Chordata</taxon>
        <taxon>Craniata</taxon>
        <taxon>Vertebrata</taxon>
        <taxon>Euteleostomi</taxon>
        <taxon>Lepidosauria</taxon>
        <taxon>Squamata</taxon>
        <taxon>Bifurcata</taxon>
        <taxon>Unidentata</taxon>
        <taxon>Episquamata</taxon>
        <taxon>Laterata</taxon>
        <taxon>Lacertibaenia</taxon>
        <taxon>Lacertidae</taxon>
        <taxon>Podarcis</taxon>
    </lineage>
</organism>
<dbReference type="InterPro" id="IPR016054">
    <property type="entry name" value="LY6_UPA_recep-like"/>
</dbReference>
<dbReference type="CDD" id="cd23572">
    <property type="entry name" value="TFP_LU_ECD_PINLYP_rpt2"/>
    <property type="match status" value="1"/>
</dbReference>
<dbReference type="EMBL" id="OX395133">
    <property type="protein sequence ID" value="CAI5781098.1"/>
    <property type="molecule type" value="Genomic_DNA"/>
</dbReference>
<dbReference type="Proteomes" id="UP001178461">
    <property type="component" value="Chromosome 8"/>
</dbReference>
<feature type="compositionally biased region" description="Polar residues" evidence="4">
    <location>
        <begin position="299"/>
        <end position="312"/>
    </location>
</feature>
<protein>
    <recommendedName>
        <fullName evidence="6">UPAR/Ly6 domain-containing protein</fullName>
    </recommendedName>
</protein>
<keyword evidence="5" id="KW-0732">Signal</keyword>
<evidence type="ECO:0000313" key="8">
    <source>
        <dbReference type="Proteomes" id="UP001178461"/>
    </source>
</evidence>
<keyword evidence="2" id="KW-0964">Secreted</keyword>
<evidence type="ECO:0000256" key="3">
    <source>
        <dbReference type="ARBA" id="ARBA00023157"/>
    </source>
</evidence>
<name>A0AA35KQ37_9SAUR</name>
<feature type="signal peptide" evidence="5">
    <location>
        <begin position="1"/>
        <end position="20"/>
    </location>
</feature>
<feature type="region of interest" description="Disordered" evidence="4">
    <location>
        <begin position="283"/>
        <end position="312"/>
    </location>
</feature>
<sequence length="345" mass="36615">MKIILFHCLTCCILLLPINGRGVSPTGMYKSCINRSACKPGAFTLSTSTERQIRSNIACCGTAGCNEELVLSSLPEQNFSVKGCATDSACSLDVNDLVPYAGKLYIVTDLYFLLPALKCQQGIEGSEVSDCASGLDACVVIKDESTMFGVSFNTKFYDCGKRNSCANAFAITVGDGRYLHHSSACCAEDGCNKDLEWGALPTTWTENGLTCPKGCYAQTVNDCANTPVSCRDAQNSCINATGSSGARKFILLGCGTSNMCGVKDFELKIGGIPYKMDEISCDTPPTTAKPPAPASSTTQKSGVTQKPATSTKTTSEACTHHILGKNSFLLLLPSISSILFMKFLS</sequence>
<evidence type="ECO:0000313" key="7">
    <source>
        <dbReference type="EMBL" id="CAI5781098.1"/>
    </source>
</evidence>
<dbReference type="AlphaFoldDB" id="A0AA35KQ37"/>
<feature type="domain" description="UPAR/Ly6" evidence="6">
    <location>
        <begin position="126"/>
        <end position="193"/>
    </location>
</feature>
<evidence type="ECO:0000256" key="1">
    <source>
        <dbReference type="ARBA" id="ARBA00004613"/>
    </source>
</evidence>
<dbReference type="Gene3D" id="2.10.60.10">
    <property type="entry name" value="CD59"/>
    <property type="match status" value="1"/>
</dbReference>
<dbReference type="PANTHER" id="PTHR20914">
    <property type="entry name" value="LY6/PLAUR DOMAIN-CONTAINING PROTEIN 8"/>
    <property type="match status" value="1"/>
</dbReference>
<dbReference type="SUPFAM" id="SSF57302">
    <property type="entry name" value="Snake toxin-like"/>
    <property type="match status" value="1"/>
</dbReference>
<feature type="chain" id="PRO_5041427045" description="UPAR/Ly6 domain-containing protein" evidence="5">
    <location>
        <begin position="21"/>
        <end position="345"/>
    </location>
</feature>
<feature type="domain" description="UPAR/Ly6" evidence="6">
    <location>
        <begin position="207"/>
        <end position="283"/>
    </location>
</feature>
<evidence type="ECO:0000256" key="2">
    <source>
        <dbReference type="ARBA" id="ARBA00022525"/>
    </source>
</evidence>
<dbReference type="Pfam" id="PF00021">
    <property type="entry name" value="UPAR_LY6"/>
    <property type="match status" value="2"/>
</dbReference>
<keyword evidence="3" id="KW-1015">Disulfide bond</keyword>
<dbReference type="InterPro" id="IPR050918">
    <property type="entry name" value="CNF-like_PLA2_Inhibitor"/>
</dbReference>
<dbReference type="InterPro" id="IPR045860">
    <property type="entry name" value="Snake_toxin-like_sf"/>
</dbReference>
<accession>A0AA35KQ37</accession>
<dbReference type="GO" id="GO:0005576">
    <property type="term" value="C:extracellular region"/>
    <property type="evidence" value="ECO:0007669"/>
    <property type="project" value="UniProtKB-SubCell"/>
</dbReference>
<gene>
    <name evidence="7" type="ORF">PODLI_1B030097</name>
</gene>
<evidence type="ECO:0000256" key="5">
    <source>
        <dbReference type="SAM" id="SignalP"/>
    </source>
</evidence>
<comment type="subcellular location">
    <subcellularLocation>
        <location evidence="1">Secreted</location>
    </subcellularLocation>
</comment>
<evidence type="ECO:0000259" key="6">
    <source>
        <dbReference type="Pfam" id="PF00021"/>
    </source>
</evidence>
<dbReference type="PANTHER" id="PTHR20914:SF9">
    <property type="entry name" value="COILED, ISOFORM A"/>
    <property type="match status" value="1"/>
</dbReference>
<proteinExistence type="predicted"/>
<reference evidence="7" key="1">
    <citation type="submission" date="2022-12" db="EMBL/GenBank/DDBJ databases">
        <authorList>
            <person name="Alioto T."/>
            <person name="Alioto T."/>
            <person name="Gomez Garrido J."/>
        </authorList>
    </citation>
    <scope>NUCLEOTIDE SEQUENCE</scope>
</reference>
<evidence type="ECO:0000256" key="4">
    <source>
        <dbReference type="SAM" id="MobiDB-lite"/>
    </source>
</evidence>